<gene>
    <name evidence="1" type="ORF">llap_10470</name>
</gene>
<dbReference type="EMBL" id="KZ506537">
    <property type="protein sequence ID" value="PKU39234.1"/>
    <property type="molecule type" value="Genomic_DNA"/>
</dbReference>
<reference evidence="2" key="1">
    <citation type="submission" date="2017-11" db="EMBL/GenBank/DDBJ databases">
        <authorList>
            <person name="Lima N.C."/>
            <person name="Parody-Merino A.M."/>
            <person name="Battley P.F."/>
            <person name="Fidler A.E."/>
            <person name="Prosdocimi F."/>
        </authorList>
    </citation>
    <scope>NUCLEOTIDE SEQUENCE [LARGE SCALE GENOMIC DNA]</scope>
</reference>
<protein>
    <submittedName>
        <fullName evidence="1">Uncharacterized protein</fullName>
    </submittedName>
</protein>
<evidence type="ECO:0000313" key="1">
    <source>
        <dbReference type="EMBL" id="PKU39234.1"/>
    </source>
</evidence>
<proteinExistence type="predicted"/>
<keyword evidence="2" id="KW-1185">Reference proteome</keyword>
<sequence length="184" mass="20600">MKRWRVRRQTVLQCAGFARMLATAAGGVARGRNPYPCSNRLSRLRLEALVMLSWPSHCRHHLAPRRLGQELLDTWDCQTHGDAVAHQGADPGTVMHLGLPDHPNDRQTLGLLGTWSCWIPESARTWGCWTPRDLKLPDHPDSQTLGLSHTWGYQTSRIATSWGCQAPEVAVDPQVTRILGLMDP</sequence>
<name>A0A2I0TZJ4_LIMLA</name>
<organism evidence="1 2">
    <name type="scientific">Limosa lapponica baueri</name>
    <dbReference type="NCBI Taxonomy" id="1758121"/>
    <lineage>
        <taxon>Eukaryota</taxon>
        <taxon>Metazoa</taxon>
        <taxon>Chordata</taxon>
        <taxon>Craniata</taxon>
        <taxon>Vertebrata</taxon>
        <taxon>Euteleostomi</taxon>
        <taxon>Archelosauria</taxon>
        <taxon>Archosauria</taxon>
        <taxon>Dinosauria</taxon>
        <taxon>Saurischia</taxon>
        <taxon>Theropoda</taxon>
        <taxon>Coelurosauria</taxon>
        <taxon>Aves</taxon>
        <taxon>Neognathae</taxon>
        <taxon>Neoaves</taxon>
        <taxon>Charadriiformes</taxon>
        <taxon>Scolopacidae</taxon>
        <taxon>Limosa</taxon>
    </lineage>
</organism>
<dbReference type="AlphaFoldDB" id="A0A2I0TZJ4"/>
<reference evidence="2" key="2">
    <citation type="submission" date="2017-12" db="EMBL/GenBank/DDBJ databases">
        <title>Genome sequence of the Bar-tailed Godwit (Limosa lapponica baueri).</title>
        <authorList>
            <person name="Lima N.C.B."/>
            <person name="Parody-Merino A.M."/>
            <person name="Battley P.F."/>
            <person name="Fidler A.E."/>
            <person name="Prosdocimi F."/>
        </authorList>
    </citation>
    <scope>NUCLEOTIDE SEQUENCE [LARGE SCALE GENOMIC DNA]</scope>
</reference>
<accession>A0A2I0TZJ4</accession>
<evidence type="ECO:0000313" key="2">
    <source>
        <dbReference type="Proteomes" id="UP000233556"/>
    </source>
</evidence>
<dbReference type="Proteomes" id="UP000233556">
    <property type="component" value="Unassembled WGS sequence"/>
</dbReference>